<protein>
    <submittedName>
        <fullName evidence="1">Uncharacterized protein</fullName>
    </submittedName>
</protein>
<evidence type="ECO:0000313" key="2">
    <source>
        <dbReference type="Proteomes" id="UP000031443"/>
    </source>
</evidence>
<dbReference type="AlphaFoldDB" id="M7B431"/>
<proteinExistence type="predicted"/>
<dbReference type="EMBL" id="KB550905">
    <property type="protein sequence ID" value="EMP30265.1"/>
    <property type="molecule type" value="Genomic_DNA"/>
</dbReference>
<sequence>MIDSRFMEKDLNDVFTFEFDKPKFGLLGKAKKKSATCKVEKEVNGELKPCSFKTNEASAVKSFNLWWHVKRNHPENYVALVTKKDQEDEAKQKADAAKRRSSGFFKTPGEKIFCGASSEKKPKIEQTKLDSYLKSLKITVTIDANTFREGLMEMVCLSSTPLTTFRLKNKGFQTIAGERGRQLGVSTRHDAVHHLVVSTAESGCEELKKALEQ</sequence>
<name>M7B431_CHEMY</name>
<gene>
    <name evidence="1" type="ORF">UY3_12590</name>
</gene>
<reference evidence="2" key="1">
    <citation type="journal article" date="2013" name="Nat. Genet.">
        <title>The draft genomes of soft-shell turtle and green sea turtle yield insights into the development and evolution of the turtle-specific body plan.</title>
        <authorList>
            <person name="Wang Z."/>
            <person name="Pascual-Anaya J."/>
            <person name="Zadissa A."/>
            <person name="Li W."/>
            <person name="Niimura Y."/>
            <person name="Huang Z."/>
            <person name="Li C."/>
            <person name="White S."/>
            <person name="Xiong Z."/>
            <person name="Fang D."/>
            <person name="Wang B."/>
            <person name="Ming Y."/>
            <person name="Chen Y."/>
            <person name="Zheng Y."/>
            <person name="Kuraku S."/>
            <person name="Pignatelli M."/>
            <person name="Herrero J."/>
            <person name="Beal K."/>
            <person name="Nozawa M."/>
            <person name="Li Q."/>
            <person name="Wang J."/>
            <person name="Zhang H."/>
            <person name="Yu L."/>
            <person name="Shigenobu S."/>
            <person name="Wang J."/>
            <person name="Liu J."/>
            <person name="Flicek P."/>
            <person name="Searle S."/>
            <person name="Wang J."/>
            <person name="Kuratani S."/>
            <person name="Yin Y."/>
            <person name="Aken B."/>
            <person name="Zhang G."/>
            <person name="Irie N."/>
        </authorList>
    </citation>
    <scope>NUCLEOTIDE SEQUENCE [LARGE SCALE GENOMIC DNA]</scope>
</reference>
<organism evidence="1 2">
    <name type="scientific">Chelonia mydas</name>
    <name type="common">Green sea-turtle</name>
    <name type="synonym">Chelonia agassizi</name>
    <dbReference type="NCBI Taxonomy" id="8469"/>
    <lineage>
        <taxon>Eukaryota</taxon>
        <taxon>Metazoa</taxon>
        <taxon>Chordata</taxon>
        <taxon>Craniata</taxon>
        <taxon>Vertebrata</taxon>
        <taxon>Euteleostomi</taxon>
        <taxon>Archelosauria</taxon>
        <taxon>Testudinata</taxon>
        <taxon>Testudines</taxon>
        <taxon>Cryptodira</taxon>
        <taxon>Durocryptodira</taxon>
        <taxon>Americhelydia</taxon>
        <taxon>Chelonioidea</taxon>
        <taxon>Cheloniidae</taxon>
        <taxon>Chelonia</taxon>
    </lineage>
</organism>
<evidence type="ECO:0000313" key="1">
    <source>
        <dbReference type="EMBL" id="EMP30265.1"/>
    </source>
</evidence>
<keyword evidence="2" id="KW-1185">Reference proteome</keyword>
<accession>M7B431</accession>
<dbReference type="Proteomes" id="UP000031443">
    <property type="component" value="Unassembled WGS sequence"/>
</dbReference>